<sequence length="140" mass="16086">MIGQCRPNEWGLSERKAITPSWGHGNVEEQNYYYYYDALWRPASVDPPFSRVDEVIAKILNEFRVGQHGTWTGVGVRERGIELFLIAREGEAGVAAIAASLRQARERVWFKEKLGNLRPTGARRKPEEIQEKESSEKLRK</sequence>
<organism evidence="2 3">
    <name type="scientific">Hydnum rufescens UP504</name>
    <dbReference type="NCBI Taxonomy" id="1448309"/>
    <lineage>
        <taxon>Eukaryota</taxon>
        <taxon>Fungi</taxon>
        <taxon>Dikarya</taxon>
        <taxon>Basidiomycota</taxon>
        <taxon>Agaricomycotina</taxon>
        <taxon>Agaricomycetes</taxon>
        <taxon>Cantharellales</taxon>
        <taxon>Hydnaceae</taxon>
        <taxon>Hydnum</taxon>
    </lineage>
</organism>
<keyword evidence="3" id="KW-1185">Reference proteome</keyword>
<evidence type="ECO:0000313" key="3">
    <source>
        <dbReference type="Proteomes" id="UP000886523"/>
    </source>
</evidence>
<feature type="compositionally biased region" description="Basic and acidic residues" evidence="1">
    <location>
        <begin position="124"/>
        <end position="140"/>
    </location>
</feature>
<name>A0A9P6B9B5_9AGAM</name>
<dbReference type="EMBL" id="MU128916">
    <property type="protein sequence ID" value="KAF9519642.1"/>
    <property type="molecule type" value="Genomic_DNA"/>
</dbReference>
<feature type="region of interest" description="Disordered" evidence="1">
    <location>
        <begin position="118"/>
        <end position="140"/>
    </location>
</feature>
<evidence type="ECO:0000313" key="2">
    <source>
        <dbReference type="EMBL" id="KAF9519642.1"/>
    </source>
</evidence>
<evidence type="ECO:0000256" key="1">
    <source>
        <dbReference type="SAM" id="MobiDB-lite"/>
    </source>
</evidence>
<reference evidence="2" key="1">
    <citation type="journal article" date="2020" name="Nat. Commun.">
        <title>Large-scale genome sequencing of mycorrhizal fungi provides insights into the early evolution of symbiotic traits.</title>
        <authorList>
            <person name="Miyauchi S."/>
            <person name="Kiss E."/>
            <person name="Kuo A."/>
            <person name="Drula E."/>
            <person name="Kohler A."/>
            <person name="Sanchez-Garcia M."/>
            <person name="Morin E."/>
            <person name="Andreopoulos B."/>
            <person name="Barry K.W."/>
            <person name="Bonito G."/>
            <person name="Buee M."/>
            <person name="Carver A."/>
            <person name="Chen C."/>
            <person name="Cichocki N."/>
            <person name="Clum A."/>
            <person name="Culley D."/>
            <person name="Crous P.W."/>
            <person name="Fauchery L."/>
            <person name="Girlanda M."/>
            <person name="Hayes R.D."/>
            <person name="Keri Z."/>
            <person name="LaButti K."/>
            <person name="Lipzen A."/>
            <person name="Lombard V."/>
            <person name="Magnuson J."/>
            <person name="Maillard F."/>
            <person name="Murat C."/>
            <person name="Nolan M."/>
            <person name="Ohm R.A."/>
            <person name="Pangilinan J."/>
            <person name="Pereira M.F."/>
            <person name="Perotto S."/>
            <person name="Peter M."/>
            <person name="Pfister S."/>
            <person name="Riley R."/>
            <person name="Sitrit Y."/>
            <person name="Stielow J.B."/>
            <person name="Szollosi G."/>
            <person name="Zifcakova L."/>
            <person name="Stursova M."/>
            <person name="Spatafora J.W."/>
            <person name="Tedersoo L."/>
            <person name="Vaario L.M."/>
            <person name="Yamada A."/>
            <person name="Yan M."/>
            <person name="Wang P."/>
            <person name="Xu J."/>
            <person name="Bruns T."/>
            <person name="Baldrian P."/>
            <person name="Vilgalys R."/>
            <person name="Dunand C."/>
            <person name="Henrissat B."/>
            <person name="Grigoriev I.V."/>
            <person name="Hibbett D."/>
            <person name="Nagy L.G."/>
            <person name="Martin F.M."/>
        </authorList>
    </citation>
    <scope>NUCLEOTIDE SEQUENCE</scope>
    <source>
        <strain evidence="2">UP504</strain>
    </source>
</reference>
<gene>
    <name evidence="2" type="ORF">BS47DRAFT_1357996</name>
</gene>
<protein>
    <submittedName>
        <fullName evidence="2">Uncharacterized protein</fullName>
    </submittedName>
</protein>
<accession>A0A9P6B9B5</accession>
<dbReference type="AlphaFoldDB" id="A0A9P6B9B5"/>
<proteinExistence type="predicted"/>
<comment type="caution">
    <text evidence="2">The sequence shown here is derived from an EMBL/GenBank/DDBJ whole genome shotgun (WGS) entry which is preliminary data.</text>
</comment>
<dbReference type="Proteomes" id="UP000886523">
    <property type="component" value="Unassembled WGS sequence"/>
</dbReference>